<dbReference type="RefSeq" id="WP_003955461.1">
    <property type="nucleotide sequence ID" value="NZ_CM000914.1"/>
</dbReference>
<dbReference type="Pfam" id="PF02604">
    <property type="entry name" value="PhdYeFM_antitox"/>
    <property type="match status" value="1"/>
</dbReference>
<sequence>MTESSFPIAEAGHRLGVLVREVGASGEPVALTEEGRTVAVLVSAADFLELQELRALAAYRERQALGEEGAGVPHSEAVQRVFGGDGT</sequence>
<dbReference type="GeneID" id="93733400"/>
<dbReference type="EMBL" id="CM000914">
    <property type="protein sequence ID" value="EFG03666.2"/>
    <property type="molecule type" value="Genomic_DNA"/>
</dbReference>
<dbReference type="eggNOG" id="COG2161">
    <property type="taxonomic scope" value="Bacteria"/>
</dbReference>
<dbReference type="InterPro" id="IPR036165">
    <property type="entry name" value="YefM-like_sf"/>
</dbReference>
<comment type="similarity">
    <text evidence="1 2">Belongs to the phD/YefM antitoxin family.</text>
</comment>
<evidence type="ECO:0000313" key="3">
    <source>
        <dbReference type="EMBL" id="EFG03666.2"/>
    </source>
</evidence>
<keyword evidence="3" id="KW-0614">Plasmid</keyword>
<name>B5GUF3_STRCL</name>
<evidence type="ECO:0000256" key="2">
    <source>
        <dbReference type="RuleBase" id="RU362080"/>
    </source>
</evidence>
<geneLocation type="plasmid" evidence="3 4">
    <name>pSCL4</name>
</geneLocation>
<dbReference type="OrthoDB" id="488160at2"/>
<dbReference type="Proteomes" id="UP000002357">
    <property type="component" value="Plasmid pSCL4"/>
</dbReference>
<comment type="function">
    <text evidence="2">Antitoxin component of a type II toxin-antitoxin (TA) system.</text>
</comment>
<dbReference type="AlphaFoldDB" id="B5GUF3"/>
<evidence type="ECO:0000256" key="1">
    <source>
        <dbReference type="ARBA" id="ARBA00009981"/>
    </source>
</evidence>
<accession>B5GUF3</accession>
<dbReference type="InterPro" id="IPR006442">
    <property type="entry name" value="Antitoxin_Phd/YefM"/>
</dbReference>
<reference evidence="3 4" key="1">
    <citation type="journal article" date="2010" name="Genome Biol. Evol.">
        <title>The sequence of a 1.8-mb bacterial linear plasmid reveals a rich evolutionary reservoir of secondary metabolic pathways.</title>
        <authorList>
            <person name="Medema M.H."/>
            <person name="Trefzer A."/>
            <person name="Kovalchuk A."/>
            <person name="van den Berg M."/>
            <person name="Mueller U."/>
            <person name="Heijne W."/>
            <person name="Wu L."/>
            <person name="Alam M.T."/>
            <person name="Ronning C.M."/>
            <person name="Nierman W.C."/>
            <person name="Bovenberg R.A.L."/>
            <person name="Breitling R."/>
            <person name="Takano E."/>
        </authorList>
    </citation>
    <scope>NUCLEOTIDE SEQUENCE [LARGE SCALE GENOMIC DNA]</scope>
    <source>
        <strain evidence="4">ATCC 27064 / DSM 738 / JCM 4710 / NBRC 13307 / NCIMB 12785 / NRRL 3585 / VKM Ac-602</strain>
        <plasmid evidence="3">pSCL4</plasmid>
    </source>
</reference>
<dbReference type="SUPFAM" id="SSF143120">
    <property type="entry name" value="YefM-like"/>
    <property type="match status" value="1"/>
</dbReference>
<evidence type="ECO:0000313" key="4">
    <source>
        <dbReference type="Proteomes" id="UP000002357"/>
    </source>
</evidence>
<proteinExistence type="inferred from homology"/>
<protein>
    <recommendedName>
        <fullName evidence="2">Antitoxin</fullName>
    </recommendedName>
</protein>
<dbReference type="NCBIfam" id="TIGR01552">
    <property type="entry name" value="phd_fam"/>
    <property type="match status" value="1"/>
</dbReference>
<gene>
    <name evidence="3" type="ORF">SCLAV_p0175</name>
</gene>
<keyword evidence="4" id="KW-1185">Reference proteome</keyword>
<organism evidence="3 4">
    <name type="scientific">Streptomyces clavuligerus</name>
    <dbReference type="NCBI Taxonomy" id="1901"/>
    <lineage>
        <taxon>Bacteria</taxon>
        <taxon>Bacillati</taxon>
        <taxon>Actinomycetota</taxon>
        <taxon>Actinomycetes</taxon>
        <taxon>Kitasatosporales</taxon>
        <taxon>Streptomycetaceae</taxon>
        <taxon>Streptomyces</taxon>
    </lineage>
</organism>
<dbReference type="Gene3D" id="3.40.1620.10">
    <property type="entry name" value="YefM-like domain"/>
    <property type="match status" value="1"/>
</dbReference>